<evidence type="ECO:0000256" key="4">
    <source>
        <dbReference type="ARBA" id="ARBA00044676"/>
    </source>
</evidence>
<proteinExistence type="inferred from homology"/>
<dbReference type="InterPro" id="IPR039039">
    <property type="entry name" value="RAI1-like_fam"/>
</dbReference>
<comment type="function">
    <text evidence="7">Decapping enzyme for NAD-capped RNAs: specifically hydrolyzes the nicotinamide adenine dinucleotide (NAD) cap from a subset of RNAs by removing the entire NAD moiety from the 5'-end of an NAD-capped RNA.</text>
</comment>
<evidence type="ECO:0000313" key="10">
    <source>
        <dbReference type="Proteomes" id="UP000000707"/>
    </source>
</evidence>
<comment type="catalytic activity">
    <reaction evidence="5">
        <text>a 5'-end triphospho-ribonucleoside in mRNA + H2O = a 5'-end phospho-ribonucleoside in mRNA + diphosphate + H(+)</text>
        <dbReference type="Rhea" id="RHEA:78683"/>
        <dbReference type="Rhea" id="RHEA-COMP:15692"/>
        <dbReference type="Rhea" id="RHEA-COMP:17164"/>
        <dbReference type="ChEBI" id="CHEBI:15377"/>
        <dbReference type="ChEBI" id="CHEBI:15378"/>
        <dbReference type="ChEBI" id="CHEBI:33019"/>
        <dbReference type="ChEBI" id="CHEBI:138282"/>
        <dbReference type="ChEBI" id="CHEBI:167618"/>
    </reaction>
    <physiologicalReaction direction="left-to-right" evidence="5">
        <dbReference type="Rhea" id="RHEA:78684"/>
    </physiologicalReaction>
</comment>
<evidence type="ECO:0000256" key="2">
    <source>
        <dbReference type="ARBA" id="ARBA00006562"/>
    </source>
</evidence>
<dbReference type="GO" id="GO:0003723">
    <property type="term" value="F:RNA binding"/>
    <property type="evidence" value="ECO:0007669"/>
    <property type="project" value="UniProtKB-KW"/>
</dbReference>
<dbReference type="GO" id="GO:0005829">
    <property type="term" value="C:cytosol"/>
    <property type="evidence" value="ECO:0007669"/>
    <property type="project" value="TreeGrafter"/>
</dbReference>
<dbReference type="PANTHER" id="PTHR12395">
    <property type="entry name" value="DOM-3 RELATED"/>
    <property type="match status" value="1"/>
</dbReference>
<dbReference type="GeneID" id="18250567"/>
<dbReference type="GO" id="GO:0000956">
    <property type="term" value="P:nuclear-transcribed mRNA catabolic process"/>
    <property type="evidence" value="ECO:0007669"/>
    <property type="project" value="TreeGrafter"/>
</dbReference>
<dbReference type="EMBL" id="GL996528">
    <property type="protein sequence ID" value="EGV60564.1"/>
    <property type="molecule type" value="Genomic_DNA"/>
</dbReference>
<evidence type="ECO:0000256" key="7">
    <source>
        <dbReference type="RuleBase" id="RU367113"/>
    </source>
</evidence>
<dbReference type="GO" id="GO:0110155">
    <property type="term" value="P:NAD-cap decapping"/>
    <property type="evidence" value="ECO:0007669"/>
    <property type="project" value="TreeGrafter"/>
</dbReference>
<evidence type="ECO:0000256" key="3">
    <source>
        <dbReference type="ARBA" id="ARBA00022722"/>
    </source>
</evidence>
<sequence length="357" mass="41047">MIRTLPLTARAPVASLKKPKELTTYRRDLNGNYIHDDEGHSYFYFPDSYVERGFDMAAGFSKFNKIPEAKNLGDFHAILAALVKHEQSVGARVECDVIAFRGIMTKLMTLPIARDDFSLKVLTYGGHIMIKNNDEFELTRRTANTPTDLGQRLEYSGYKFEKLVMLPRPWSECSRATIESRPTQEVNNYEQLISVVRTGIGKTRMVLAGEVDGIFDYKPVSDSNLPHYIELKTNNLITNEHQMKSFEKKLYKTWAQCFLMGIKNIGVGFRDESLHLRNVEIYEADEIPAMLKDKINCVSSLKFFGALMEWLNELDKTVTKSYTMSFESGKVMLMESPLSFESEFLTEEFKRWRQSLA</sequence>
<evidence type="ECO:0000313" key="9">
    <source>
        <dbReference type="EMBL" id="EGV60564.1"/>
    </source>
</evidence>
<dbReference type="Proteomes" id="UP000000707">
    <property type="component" value="Unassembled WGS sequence"/>
</dbReference>
<evidence type="ECO:0000256" key="5">
    <source>
        <dbReference type="ARBA" id="ARBA00044692"/>
    </source>
</evidence>
<dbReference type="GO" id="GO:0004518">
    <property type="term" value="F:nuclease activity"/>
    <property type="evidence" value="ECO:0007669"/>
    <property type="project" value="UniProtKB-KW"/>
</dbReference>
<dbReference type="PANTHER" id="PTHR12395:SF9">
    <property type="entry name" value="DECAPPING AND EXORIBONUCLEASE PROTEIN"/>
    <property type="match status" value="1"/>
</dbReference>
<comment type="catalytic activity">
    <reaction evidence="6">
        <text>a 5'-end NAD(+)-phospho-ribonucleoside in mRNA + H2O = a 5'-end phospho-ribonucleoside in mRNA + NAD(+) + H(+)</text>
        <dbReference type="Rhea" id="RHEA:60880"/>
        <dbReference type="Rhea" id="RHEA-COMP:15692"/>
        <dbReference type="Rhea" id="RHEA-COMP:15698"/>
        <dbReference type="ChEBI" id="CHEBI:15377"/>
        <dbReference type="ChEBI" id="CHEBI:15378"/>
        <dbReference type="ChEBI" id="CHEBI:57540"/>
        <dbReference type="ChEBI" id="CHEBI:138282"/>
        <dbReference type="ChEBI" id="CHEBI:144029"/>
    </reaction>
    <physiologicalReaction direction="left-to-right" evidence="6">
        <dbReference type="Rhea" id="RHEA:60881"/>
    </physiologicalReaction>
</comment>
<protein>
    <recommendedName>
        <fullName evidence="7">Decapping nuclease</fullName>
        <ecNumber evidence="7">3.6.1.-</ecNumber>
    </recommendedName>
</protein>
<evidence type="ECO:0000259" key="8">
    <source>
        <dbReference type="Pfam" id="PF08652"/>
    </source>
</evidence>
<gene>
    <name evidence="9" type="ORF">CANTEDRAFT_96011</name>
</gene>
<keyword evidence="7" id="KW-0378">Hydrolase</keyword>
<comment type="subcellular location">
    <subcellularLocation>
        <location evidence="7">Nucleus</location>
    </subcellularLocation>
</comment>
<dbReference type="GO" id="GO:0005634">
    <property type="term" value="C:nucleus"/>
    <property type="evidence" value="ECO:0007669"/>
    <property type="project" value="UniProtKB-SubCell"/>
</dbReference>
<keyword evidence="7" id="KW-0547">Nucleotide-binding</keyword>
<feature type="domain" description="RAI1-like" evidence="8">
    <location>
        <begin position="17"/>
        <end position="350"/>
    </location>
</feature>
<dbReference type="KEGG" id="cten:18250567"/>
<keyword evidence="10" id="KW-1185">Reference proteome</keyword>
<evidence type="ECO:0000256" key="1">
    <source>
        <dbReference type="ARBA" id="ARBA00001968"/>
    </source>
</evidence>
<comment type="catalytic activity">
    <reaction evidence="4">
        <text>a 5'-end (N(7)-methyl 5'-triphosphoguanosine)-ribonucleoside-ribonucleotide in mRNA + H2O = a (N(7)-methyl 5'-triphosphoguanosine)-nucleoside + a 5'-end phospho-ribonucleoside in mRNA + H(+)</text>
        <dbReference type="Rhea" id="RHEA:66928"/>
        <dbReference type="Rhea" id="RHEA-COMP:15692"/>
        <dbReference type="Rhea" id="RHEA-COMP:17313"/>
        <dbReference type="ChEBI" id="CHEBI:15377"/>
        <dbReference type="ChEBI" id="CHEBI:15378"/>
        <dbReference type="ChEBI" id="CHEBI:138282"/>
        <dbReference type="ChEBI" id="CHEBI:172876"/>
        <dbReference type="ChEBI" id="CHEBI:172877"/>
    </reaction>
    <physiologicalReaction direction="left-to-right" evidence="4">
        <dbReference type="Rhea" id="RHEA:66929"/>
    </physiologicalReaction>
</comment>
<reference evidence="9 10" key="1">
    <citation type="journal article" date="2011" name="Proc. Natl. Acad. Sci. U.S.A.">
        <title>Comparative genomics of xylose-fermenting fungi for enhanced biofuel production.</title>
        <authorList>
            <person name="Wohlbach D.J."/>
            <person name="Kuo A."/>
            <person name="Sato T.K."/>
            <person name="Potts K.M."/>
            <person name="Salamov A.A."/>
            <person name="LaButti K.M."/>
            <person name="Sun H."/>
            <person name="Clum A."/>
            <person name="Pangilinan J.L."/>
            <person name="Lindquist E.A."/>
            <person name="Lucas S."/>
            <person name="Lapidus A."/>
            <person name="Jin M."/>
            <person name="Gunawan C."/>
            <person name="Balan V."/>
            <person name="Dale B.E."/>
            <person name="Jeffries T.W."/>
            <person name="Zinkel R."/>
            <person name="Barry K.W."/>
            <person name="Grigoriev I.V."/>
            <person name="Gasch A.P."/>
        </authorList>
    </citation>
    <scope>NUCLEOTIDE SEQUENCE [LARGE SCALE GENOMIC DNA]</scope>
    <source>
        <strain evidence="10">ATCC 10573 / BCRC 21748 / CBS 615 / JCM 9827 / NBRC 10315 / NRRL Y-1498 / VKM Y-70</strain>
    </source>
</reference>
<keyword evidence="7" id="KW-0694">RNA-binding</keyword>
<dbReference type="GO" id="GO:0034353">
    <property type="term" value="F:mRNA 5'-diphosphatase activity"/>
    <property type="evidence" value="ECO:0007669"/>
    <property type="project" value="TreeGrafter"/>
</dbReference>
<dbReference type="HOGENOM" id="CLU_024877_4_1_1"/>
<dbReference type="STRING" id="590646.G3BEK3"/>
<dbReference type="eggNOG" id="KOG1982">
    <property type="taxonomic scope" value="Eukaryota"/>
</dbReference>
<keyword evidence="3 7" id="KW-0540">Nuclease</keyword>
<dbReference type="EC" id="3.6.1.-" evidence="7"/>
<dbReference type="Pfam" id="PF08652">
    <property type="entry name" value="RAI1"/>
    <property type="match status" value="1"/>
</dbReference>
<dbReference type="GO" id="GO:0000166">
    <property type="term" value="F:nucleotide binding"/>
    <property type="evidence" value="ECO:0007669"/>
    <property type="project" value="UniProtKB-KW"/>
</dbReference>
<dbReference type="GO" id="GO:0046872">
    <property type="term" value="F:metal ion binding"/>
    <property type="evidence" value="ECO:0007669"/>
    <property type="project" value="UniProtKB-KW"/>
</dbReference>
<comment type="similarity">
    <text evidence="2 7">Belongs to the DXO/Dom3Z family.</text>
</comment>
<evidence type="ECO:0000256" key="6">
    <source>
        <dbReference type="ARBA" id="ARBA00048124"/>
    </source>
</evidence>
<name>G3BEK3_CANTC</name>
<dbReference type="OrthoDB" id="5853397at2759"/>
<dbReference type="AlphaFoldDB" id="G3BEK3"/>
<keyword evidence="7" id="KW-0539">Nucleus</keyword>
<accession>G3BEK3</accession>
<dbReference type="InterPro" id="IPR013961">
    <property type="entry name" value="RAI1"/>
</dbReference>
<organism evidence="10">
    <name type="scientific">Candida tenuis (strain ATCC 10573 / BCRC 21748 / CBS 615 / JCM 9827 / NBRC 10315 / NRRL Y-1498 / VKM Y-70)</name>
    <name type="common">Yeast</name>
    <name type="synonym">Yamadazyma tenuis</name>
    <dbReference type="NCBI Taxonomy" id="590646"/>
    <lineage>
        <taxon>Eukaryota</taxon>
        <taxon>Fungi</taxon>
        <taxon>Dikarya</taxon>
        <taxon>Ascomycota</taxon>
        <taxon>Saccharomycotina</taxon>
        <taxon>Pichiomycetes</taxon>
        <taxon>Debaryomycetaceae</taxon>
        <taxon>Yamadazyma</taxon>
    </lineage>
</organism>
<keyword evidence="7" id="KW-0479">Metal-binding</keyword>
<comment type="cofactor">
    <cofactor evidence="1 7">
        <name>a divalent metal cation</name>
        <dbReference type="ChEBI" id="CHEBI:60240"/>
    </cofactor>
</comment>